<dbReference type="OrthoDB" id="3992773at2759"/>
<keyword evidence="2" id="KW-1133">Transmembrane helix</keyword>
<evidence type="ECO:0000313" key="4">
    <source>
        <dbReference type="Proteomes" id="UP000769157"/>
    </source>
</evidence>
<dbReference type="AlphaFoldDB" id="A0A9P8P5J4"/>
<feature type="region of interest" description="Disordered" evidence="1">
    <location>
        <begin position="260"/>
        <end position="280"/>
    </location>
</feature>
<sequence>MSYETPLRKQQPIATPSSGSRLRSLFHLSQQNSETPIKRNVLMSLSPLRKGSRNSFSVLSPTRINFEQQENQTPLLQDTEQFDNTVNYTGDLSSLVTSDESQSQIDDSFRAARHKEELRIKRSQQNLGYFTESLADIGSCSSSIRTKNSIVNLINNTEDDFTIYADYHSSMTDGLAEDEASESCRTSEKTSLPDNKTMYHDSTEKLVPLETDPAATKNSSLSQFRKFAPGTQHYLLTKEESDLYNKKRYGPITPQKAYLKTHEPKRDFSSSGSSGSTDSNTSLIKKTATDSLYSSGSGSLFQLEGRWNDLGDLEKFYYHKSIVTRQCSSSTALIFVLISFLVPPFWILICVGYLDNEFGRIPTKYKLISGLLAFAAAVGCAIGLGFGFSHSVG</sequence>
<dbReference type="RefSeq" id="XP_046060630.1">
    <property type="nucleotide sequence ID" value="XM_046204603.1"/>
</dbReference>
<comment type="caution">
    <text evidence="3">The sequence shown here is derived from an EMBL/GenBank/DDBJ whole genome shotgun (WGS) entry which is preliminary data.</text>
</comment>
<name>A0A9P8P5J4_9ASCO</name>
<feature type="region of interest" description="Disordered" evidence="1">
    <location>
        <begin position="174"/>
        <end position="199"/>
    </location>
</feature>
<keyword evidence="4" id="KW-1185">Reference proteome</keyword>
<evidence type="ECO:0000256" key="2">
    <source>
        <dbReference type="SAM" id="Phobius"/>
    </source>
</evidence>
<protein>
    <submittedName>
        <fullName evidence="3">Uncharacterized protein</fullName>
    </submittedName>
</protein>
<evidence type="ECO:0000256" key="1">
    <source>
        <dbReference type="SAM" id="MobiDB-lite"/>
    </source>
</evidence>
<dbReference type="EMBL" id="JAEUBE010000295">
    <property type="protein sequence ID" value="KAH3665426.1"/>
    <property type="molecule type" value="Genomic_DNA"/>
</dbReference>
<feature type="transmembrane region" description="Helical" evidence="2">
    <location>
        <begin position="367"/>
        <end position="388"/>
    </location>
</feature>
<accession>A0A9P8P5J4</accession>
<feature type="transmembrane region" description="Helical" evidence="2">
    <location>
        <begin position="332"/>
        <end position="355"/>
    </location>
</feature>
<reference evidence="3" key="2">
    <citation type="submission" date="2021-01" db="EMBL/GenBank/DDBJ databases">
        <authorList>
            <person name="Schikora-Tamarit M.A."/>
        </authorList>
    </citation>
    <scope>NUCLEOTIDE SEQUENCE</scope>
    <source>
        <strain evidence="3">CBS6075</strain>
    </source>
</reference>
<gene>
    <name evidence="3" type="ORF">OGAPHI_003610</name>
</gene>
<dbReference type="GeneID" id="70235575"/>
<keyword evidence="2" id="KW-0812">Transmembrane</keyword>
<keyword evidence="2" id="KW-0472">Membrane</keyword>
<feature type="compositionally biased region" description="Polar residues" evidence="1">
    <location>
        <begin position="12"/>
        <end position="21"/>
    </location>
</feature>
<organism evidence="3 4">
    <name type="scientific">Ogataea philodendri</name>
    <dbReference type="NCBI Taxonomy" id="1378263"/>
    <lineage>
        <taxon>Eukaryota</taxon>
        <taxon>Fungi</taxon>
        <taxon>Dikarya</taxon>
        <taxon>Ascomycota</taxon>
        <taxon>Saccharomycotina</taxon>
        <taxon>Pichiomycetes</taxon>
        <taxon>Pichiales</taxon>
        <taxon>Pichiaceae</taxon>
        <taxon>Ogataea</taxon>
    </lineage>
</organism>
<feature type="compositionally biased region" description="Low complexity" evidence="1">
    <location>
        <begin position="269"/>
        <end position="280"/>
    </location>
</feature>
<reference evidence="3" key="1">
    <citation type="journal article" date="2021" name="Open Biol.">
        <title>Shared evolutionary footprints suggest mitochondrial oxidative damage underlies multiple complex I losses in fungi.</title>
        <authorList>
            <person name="Schikora-Tamarit M.A."/>
            <person name="Marcet-Houben M."/>
            <person name="Nosek J."/>
            <person name="Gabaldon T."/>
        </authorList>
    </citation>
    <scope>NUCLEOTIDE SEQUENCE</scope>
    <source>
        <strain evidence="3">CBS6075</strain>
    </source>
</reference>
<evidence type="ECO:0000313" key="3">
    <source>
        <dbReference type="EMBL" id="KAH3665426.1"/>
    </source>
</evidence>
<proteinExistence type="predicted"/>
<dbReference type="Proteomes" id="UP000769157">
    <property type="component" value="Unassembled WGS sequence"/>
</dbReference>
<feature type="region of interest" description="Disordered" evidence="1">
    <location>
        <begin position="1"/>
        <end position="21"/>
    </location>
</feature>